<evidence type="ECO:0000313" key="1">
    <source>
        <dbReference type="EMBL" id="KHF42011.1"/>
    </source>
</evidence>
<dbReference type="STRING" id="333138.LQ50_01605"/>
<evidence type="ECO:0000313" key="2">
    <source>
        <dbReference type="Proteomes" id="UP000030832"/>
    </source>
</evidence>
<protein>
    <recommendedName>
        <fullName evidence="3">DUF3231 family protein</fullName>
    </recommendedName>
</protein>
<sequence>MDKGLDNGLTSAEVSQLWATYMSDSSQICVLSYFLQIVKESDIKNILQFTNDAATVHLQKIAEMFEEDGRVIPHGFRVDEDVRSMAPKIYTDDFIIEYLHEFSKIGLRGHATNLSVSVRNDCSDFFKQCIDDSVELYERTKELLLSKGLYNRSPMIEKEQEVDYIEHQNFLAGFFGDKRALTALEITNLYNNFERNAFGAATLIGFIQMTDSNEVLKHLIRGKEIAEKHCEILGSYLKKNDLPTSVYWDSEVVENKQPVFSDKLLMYIASALTSVGTSFYGLGIGTSQRRDLAAMYNRFLAEVQLYSEDGANIMIKNRWLESPPKASHS</sequence>
<dbReference type="Gene3D" id="1.20.1260.10">
    <property type="match status" value="2"/>
</dbReference>
<dbReference type="eggNOG" id="ENOG502Z85B">
    <property type="taxonomic scope" value="Bacteria"/>
</dbReference>
<proteinExistence type="predicted"/>
<evidence type="ECO:0008006" key="3">
    <source>
        <dbReference type="Google" id="ProtNLM"/>
    </source>
</evidence>
<dbReference type="AlphaFoldDB" id="A0A0B0IQQ6"/>
<dbReference type="Pfam" id="PF11553">
    <property type="entry name" value="DUF3231"/>
    <property type="match status" value="2"/>
</dbReference>
<reference evidence="1 2" key="1">
    <citation type="submission" date="2014-09" db="EMBL/GenBank/DDBJ databases">
        <title>Genome sequencing and annotation of Bacillus Okhensis strain Kh10-101T.</title>
        <authorList>
            <person name="Prakash J.S."/>
        </authorList>
    </citation>
    <scope>NUCLEOTIDE SEQUENCE [LARGE SCALE GENOMIC DNA]</scope>
    <source>
        <strain evidence="2">Kh10-101T</strain>
    </source>
</reference>
<dbReference type="InterPro" id="IPR021617">
    <property type="entry name" value="DUF3231"/>
</dbReference>
<accession>A0A0B0IQQ6</accession>
<dbReference type="OrthoDB" id="1675670at2"/>
<organism evidence="1 2">
    <name type="scientific">Halalkalibacter okhensis</name>
    <dbReference type="NCBI Taxonomy" id="333138"/>
    <lineage>
        <taxon>Bacteria</taxon>
        <taxon>Bacillati</taxon>
        <taxon>Bacillota</taxon>
        <taxon>Bacilli</taxon>
        <taxon>Bacillales</taxon>
        <taxon>Bacillaceae</taxon>
        <taxon>Halalkalibacter</taxon>
    </lineage>
</organism>
<comment type="caution">
    <text evidence="1">The sequence shown here is derived from an EMBL/GenBank/DDBJ whole genome shotgun (WGS) entry which is preliminary data.</text>
</comment>
<gene>
    <name evidence="1" type="ORF">LQ50_01605</name>
</gene>
<dbReference type="Proteomes" id="UP000030832">
    <property type="component" value="Unassembled WGS sequence"/>
</dbReference>
<dbReference type="RefSeq" id="WP_034625245.1">
    <property type="nucleotide sequence ID" value="NZ_JRJU01000001.1"/>
</dbReference>
<keyword evidence="2" id="KW-1185">Reference proteome</keyword>
<dbReference type="InterPro" id="IPR012347">
    <property type="entry name" value="Ferritin-like"/>
</dbReference>
<dbReference type="EMBL" id="JRJU01000001">
    <property type="protein sequence ID" value="KHF42011.1"/>
    <property type="molecule type" value="Genomic_DNA"/>
</dbReference>
<name>A0A0B0IQQ6_9BACI</name>